<name>A0A7X9IIL3_9DELT</name>
<organism evidence="1 2">
    <name type="scientific">SAR324 cluster bacterium</name>
    <dbReference type="NCBI Taxonomy" id="2024889"/>
    <lineage>
        <taxon>Bacteria</taxon>
        <taxon>Deltaproteobacteria</taxon>
        <taxon>SAR324 cluster</taxon>
    </lineage>
</organism>
<protein>
    <submittedName>
        <fullName evidence="1">Uncharacterized protein</fullName>
    </submittedName>
</protein>
<comment type="caution">
    <text evidence="1">The sequence shown here is derived from an EMBL/GenBank/DDBJ whole genome shotgun (WGS) entry which is preliminary data.</text>
</comment>
<proteinExistence type="predicted"/>
<evidence type="ECO:0000313" key="1">
    <source>
        <dbReference type="EMBL" id="NMC61720.1"/>
    </source>
</evidence>
<accession>A0A7X9IIL3</accession>
<sequence length="127" mass="14508">MSCRQDGMPVITLDLVGNSSSSSKVTEKHFRGLSNRIPSRAALEVCDELGELINNRKLKFSKKRSLTEDAIRLGANCLYPLDRIAGFSLSEFPRLRSRFVEHYNFRLVMEKNGRRVELLGIKFLHLP</sequence>
<reference evidence="1 2" key="1">
    <citation type="journal article" date="2020" name="Biotechnol. Biofuels">
        <title>New insights from the biogas microbiome by comprehensive genome-resolved metagenomics of nearly 1600 species originating from multiple anaerobic digesters.</title>
        <authorList>
            <person name="Campanaro S."/>
            <person name="Treu L."/>
            <person name="Rodriguez-R L.M."/>
            <person name="Kovalovszki A."/>
            <person name="Ziels R.M."/>
            <person name="Maus I."/>
            <person name="Zhu X."/>
            <person name="Kougias P.G."/>
            <person name="Basile A."/>
            <person name="Luo G."/>
            <person name="Schluter A."/>
            <person name="Konstantinidis K.T."/>
            <person name="Angelidaki I."/>
        </authorList>
    </citation>
    <scope>NUCLEOTIDE SEQUENCE [LARGE SCALE GENOMIC DNA]</scope>
    <source>
        <strain evidence="1">AS27yjCOA_65</strain>
    </source>
</reference>
<evidence type="ECO:0000313" key="2">
    <source>
        <dbReference type="Proteomes" id="UP000524246"/>
    </source>
</evidence>
<dbReference type="AlphaFoldDB" id="A0A7X9IIL3"/>
<dbReference type="EMBL" id="JAAZON010000032">
    <property type="protein sequence ID" value="NMC61720.1"/>
    <property type="molecule type" value="Genomic_DNA"/>
</dbReference>
<gene>
    <name evidence="1" type="ORF">GYA55_00985</name>
</gene>
<dbReference type="Proteomes" id="UP000524246">
    <property type="component" value="Unassembled WGS sequence"/>
</dbReference>